<accession>A0ABY7J190</accession>
<evidence type="ECO:0000313" key="2">
    <source>
        <dbReference type="Proteomes" id="UP001210169"/>
    </source>
</evidence>
<dbReference type="EMBL" id="CP114203">
    <property type="protein sequence ID" value="WAU04839.1"/>
    <property type="molecule type" value="Genomic_DNA"/>
</dbReference>
<sequence length="150" mass="16110">MNYNEDWDRRLNPFRYNSDGTLTDAARKQNVAMQLNSANIDGYAGAGSGQASVHIATLTKAESALEAIRSDTDQVGLAALNATDDSVIGLQGWESAGGLDAMRARWADEAVKFSEQLSDACANLHNTATAYKDTDRGEQARMNSINHGGK</sequence>
<organism evidence="1 2">
    <name type="scientific">Streptomyces nigrescens</name>
    <dbReference type="NCBI Taxonomy" id="1920"/>
    <lineage>
        <taxon>Bacteria</taxon>
        <taxon>Bacillati</taxon>
        <taxon>Actinomycetota</taxon>
        <taxon>Actinomycetes</taxon>
        <taxon>Kitasatosporales</taxon>
        <taxon>Streptomycetaceae</taxon>
        <taxon>Streptomyces</taxon>
    </lineage>
</organism>
<protein>
    <submittedName>
        <fullName evidence="1">Uncharacterized protein</fullName>
    </submittedName>
</protein>
<gene>
    <name evidence="1" type="ORF">STRNI_003148</name>
</gene>
<dbReference type="GeneID" id="301332318"/>
<name>A0ABY7J190_STRNI</name>
<dbReference type="Proteomes" id="UP001210169">
    <property type="component" value="Chromosome"/>
</dbReference>
<dbReference type="RefSeq" id="WP_277411440.1">
    <property type="nucleotide sequence ID" value="NZ_CP114203.1"/>
</dbReference>
<proteinExistence type="predicted"/>
<reference evidence="1 2" key="1">
    <citation type="submission" date="2022-12" db="EMBL/GenBank/DDBJ databases">
        <authorList>
            <person name="Ruckert C."/>
            <person name="Busche T."/>
            <person name="Kalinowski J."/>
            <person name="Wittmann C."/>
        </authorList>
    </citation>
    <scope>NUCLEOTIDE SEQUENCE [LARGE SCALE GENOMIC DNA]</scope>
    <source>
        <strain evidence="1 2">DSM 40276</strain>
    </source>
</reference>
<evidence type="ECO:0000313" key="1">
    <source>
        <dbReference type="EMBL" id="WAU04839.1"/>
    </source>
</evidence>
<dbReference type="Gene3D" id="1.10.287.1060">
    <property type="entry name" value="ESAT-6-like"/>
    <property type="match status" value="1"/>
</dbReference>
<keyword evidence="2" id="KW-1185">Reference proteome</keyword>